<dbReference type="PIRSF" id="PIRSF036382">
    <property type="entry name" value="RR_antiterm"/>
    <property type="match status" value="1"/>
</dbReference>
<feature type="domain" description="Response regulatory" evidence="2">
    <location>
        <begin position="11"/>
        <end position="125"/>
    </location>
</feature>
<dbReference type="Pfam" id="PF00072">
    <property type="entry name" value="Response_reg"/>
    <property type="match status" value="1"/>
</dbReference>
<evidence type="ECO:0000313" key="5">
    <source>
        <dbReference type="Proteomes" id="UP000218899"/>
    </source>
</evidence>
<dbReference type="Proteomes" id="UP000218899">
    <property type="component" value="Chromosome"/>
</dbReference>
<evidence type="ECO:0000256" key="1">
    <source>
        <dbReference type="PROSITE-ProRule" id="PRU00169"/>
    </source>
</evidence>
<dbReference type="SUPFAM" id="SSF52172">
    <property type="entry name" value="CheY-like"/>
    <property type="match status" value="1"/>
</dbReference>
<protein>
    <submittedName>
        <fullName evidence="4">Chemotaxis protein CheY</fullName>
    </submittedName>
</protein>
<evidence type="ECO:0000259" key="2">
    <source>
        <dbReference type="PROSITE" id="PS50110"/>
    </source>
</evidence>
<dbReference type="InterPro" id="IPR001789">
    <property type="entry name" value="Sig_transdc_resp-reg_receiver"/>
</dbReference>
<dbReference type="AlphaFoldDB" id="A0A1B4V7F0"/>
<dbReference type="KEGG" id="sva:SVA_2911"/>
<dbReference type="InterPro" id="IPR011006">
    <property type="entry name" value="CheY-like_superfamily"/>
</dbReference>
<organism evidence="4 5">
    <name type="scientific">Sulfurifustis variabilis</name>
    <dbReference type="NCBI Taxonomy" id="1675686"/>
    <lineage>
        <taxon>Bacteria</taxon>
        <taxon>Pseudomonadati</taxon>
        <taxon>Pseudomonadota</taxon>
        <taxon>Gammaproteobacteria</taxon>
        <taxon>Acidiferrobacterales</taxon>
        <taxon>Acidiferrobacteraceae</taxon>
        <taxon>Sulfurifustis</taxon>
    </lineage>
</organism>
<dbReference type="InterPro" id="IPR008327">
    <property type="entry name" value="Sig_transdc_resp-reg_antiterm"/>
</dbReference>
<dbReference type="SMART" id="SM01012">
    <property type="entry name" value="ANTAR"/>
    <property type="match status" value="1"/>
</dbReference>
<feature type="domain" description="ANTAR" evidence="3">
    <location>
        <begin position="131"/>
        <end position="192"/>
    </location>
</feature>
<proteinExistence type="predicted"/>
<accession>A0A1B4V7F0</accession>
<reference evidence="4 5" key="1">
    <citation type="submission" date="2015-08" db="EMBL/GenBank/DDBJ databases">
        <title>Complete genome sequence of Sulfurifustis variabilis.</title>
        <authorList>
            <person name="Miura A."/>
            <person name="Kojima H."/>
            <person name="Fukui M."/>
        </authorList>
    </citation>
    <scope>NUCLEOTIDE SEQUENCE [LARGE SCALE GENOMIC DNA]</scope>
    <source>
        <strain evidence="5">skN76</strain>
    </source>
</reference>
<evidence type="ECO:0000313" key="4">
    <source>
        <dbReference type="EMBL" id="BAU49459.1"/>
    </source>
</evidence>
<dbReference type="Gene3D" id="1.10.10.10">
    <property type="entry name" value="Winged helix-like DNA-binding domain superfamily/Winged helix DNA-binding domain"/>
    <property type="match status" value="1"/>
</dbReference>
<dbReference type="PROSITE" id="PS50921">
    <property type="entry name" value="ANTAR"/>
    <property type="match status" value="1"/>
</dbReference>
<sequence>MVARMTAAKLRVMLVDDDRGRAALLTQALADSGCEVVARAGKNEDVLARVRHADPDVILIDMELPDRDTLEHMRSISRDRPRPVVMFAERSDRATAEAAIKAGVSAYVVDGLSPARIRPILEVAIARFREFQAMRTELEQARSQLADRKIVERAKGILMQKRGMSEDEAYKALRKLAMDRNKRLIDIAESVIAAAELLA</sequence>
<dbReference type="InterPro" id="IPR036388">
    <property type="entry name" value="WH-like_DNA-bd_sf"/>
</dbReference>
<dbReference type="PANTHER" id="PTHR43367:SF1">
    <property type="entry name" value="TWO-COMPONENT RESPONSE REGULATOR-LIKE APRR6-RELATED"/>
    <property type="match status" value="1"/>
</dbReference>
<keyword evidence="5" id="KW-1185">Reference proteome</keyword>
<name>A0A1B4V7F0_9GAMM</name>
<evidence type="ECO:0000259" key="3">
    <source>
        <dbReference type="PROSITE" id="PS50921"/>
    </source>
</evidence>
<dbReference type="EMBL" id="AP014936">
    <property type="protein sequence ID" value="BAU49459.1"/>
    <property type="molecule type" value="Genomic_DNA"/>
</dbReference>
<dbReference type="SMART" id="SM00448">
    <property type="entry name" value="REC"/>
    <property type="match status" value="1"/>
</dbReference>
<feature type="modified residue" description="4-aspartylphosphate" evidence="1">
    <location>
        <position position="61"/>
    </location>
</feature>
<dbReference type="Pfam" id="PF03861">
    <property type="entry name" value="ANTAR"/>
    <property type="match status" value="1"/>
</dbReference>
<dbReference type="GO" id="GO:0000160">
    <property type="term" value="P:phosphorelay signal transduction system"/>
    <property type="evidence" value="ECO:0007669"/>
    <property type="project" value="InterPro"/>
</dbReference>
<dbReference type="PROSITE" id="PS50110">
    <property type="entry name" value="RESPONSE_REGULATORY"/>
    <property type="match status" value="1"/>
</dbReference>
<gene>
    <name evidence="4" type="ORF">SVA_2911</name>
</gene>
<dbReference type="InterPro" id="IPR005561">
    <property type="entry name" value="ANTAR"/>
</dbReference>
<keyword evidence="1" id="KW-0597">Phosphoprotein</keyword>
<dbReference type="GO" id="GO:0003723">
    <property type="term" value="F:RNA binding"/>
    <property type="evidence" value="ECO:0007669"/>
    <property type="project" value="InterPro"/>
</dbReference>
<dbReference type="PANTHER" id="PTHR43367">
    <property type="match status" value="1"/>
</dbReference>
<dbReference type="CDD" id="cd00156">
    <property type="entry name" value="REC"/>
    <property type="match status" value="1"/>
</dbReference>
<dbReference type="Gene3D" id="3.40.50.2300">
    <property type="match status" value="1"/>
</dbReference>